<feature type="compositionally biased region" description="Basic and acidic residues" evidence="1">
    <location>
        <begin position="220"/>
        <end position="229"/>
    </location>
</feature>
<gene>
    <name evidence="2" type="ORF">LENED_001784</name>
</gene>
<sequence length="584" mass="65273">MPEDDIDNSRYLSRNRRYSPYDSSRRRSHNRSRSRSPSYFLERREAVRTTALSGVNESGIPLQLRETSQLQVTTTKRKRNSDDVGDRSHVDLGSGDDEVYVTMKVTKREQKKILRRRRERDRGHEQRSHSKKRRRTEYIKHDKNGHYDDSSPKRERREYSRTEFSGPNMFSRAEHFAIRGGNLSVVAGDQTILGTSERFPNPRLPNPNQMDHPYGKNRNRTKDEQDDHYSSSPRSKQSQREYSSAANLMGDIKVSGPNAFTYANNFKIHGGDVSAVGGNQTVMYRQRREDRYANNHRHAHPDPVFREDLPTVVEDRDLPTSSPPAQTYISGPSLFAYSSGFTLDGSNVQPGSFAAVGGNQIIDILGDDDSVPQNDFVQTMISRHQQETLHLLERYGIRQVGELQRYLEMAPSVNVDGASAFANANRFTISGGSFPTVGGNQVVATIHSKDGSMDAQTLSVQQAIATASRYSEQGLLKDESTSYPPTQAVPGNIAQLETYPSTTSPRNPFRNPSSLQGSSGVTRTETRMSVSISGPSLLANASHFEFGEGVKMSNGALSAVAKNQFILELGDSEQPEDDLQQLES</sequence>
<feature type="region of interest" description="Disordered" evidence="1">
    <location>
        <begin position="501"/>
        <end position="527"/>
    </location>
</feature>
<reference evidence="2 3" key="1">
    <citation type="submission" date="2016-08" db="EMBL/GenBank/DDBJ databases">
        <authorList>
            <consortium name="Lentinula edodes genome sequencing consortium"/>
            <person name="Sakamoto Y."/>
            <person name="Nakade K."/>
            <person name="Sato S."/>
            <person name="Yoshida Y."/>
            <person name="Miyazaki K."/>
            <person name="Natsume S."/>
            <person name="Konno N."/>
        </authorList>
    </citation>
    <scope>NUCLEOTIDE SEQUENCE [LARGE SCALE GENOMIC DNA]</scope>
    <source>
        <strain evidence="2 3">NBRC 111202</strain>
    </source>
</reference>
<dbReference type="AlphaFoldDB" id="A0A1Q3DZC2"/>
<accession>A0A1Q3DZC2</accession>
<feature type="region of interest" description="Disordered" evidence="1">
    <location>
        <begin position="71"/>
        <end position="95"/>
    </location>
</feature>
<evidence type="ECO:0000313" key="2">
    <source>
        <dbReference type="EMBL" id="GAW00280.1"/>
    </source>
</evidence>
<organism evidence="2 3">
    <name type="scientific">Lentinula edodes</name>
    <name type="common">Shiitake mushroom</name>
    <name type="synonym">Lentinus edodes</name>
    <dbReference type="NCBI Taxonomy" id="5353"/>
    <lineage>
        <taxon>Eukaryota</taxon>
        <taxon>Fungi</taxon>
        <taxon>Dikarya</taxon>
        <taxon>Basidiomycota</taxon>
        <taxon>Agaricomycotina</taxon>
        <taxon>Agaricomycetes</taxon>
        <taxon>Agaricomycetidae</taxon>
        <taxon>Agaricales</taxon>
        <taxon>Marasmiineae</taxon>
        <taxon>Omphalotaceae</taxon>
        <taxon>Lentinula</taxon>
    </lineage>
</organism>
<protein>
    <submittedName>
        <fullName evidence="2">Uncharacterized protein</fullName>
    </submittedName>
</protein>
<proteinExistence type="predicted"/>
<comment type="caution">
    <text evidence="2">The sequence shown here is derived from an EMBL/GenBank/DDBJ whole genome shotgun (WGS) entry which is preliminary data.</text>
</comment>
<feature type="region of interest" description="Disordered" evidence="1">
    <location>
        <begin position="108"/>
        <end position="163"/>
    </location>
</feature>
<keyword evidence="3" id="KW-1185">Reference proteome</keyword>
<evidence type="ECO:0000256" key="1">
    <source>
        <dbReference type="SAM" id="MobiDB-lite"/>
    </source>
</evidence>
<feature type="compositionally biased region" description="Polar residues" evidence="1">
    <location>
        <begin position="230"/>
        <end position="244"/>
    </location>
</feature>
<name>A0A1Q3DZC2_LENED</name>
<feature type="compositionally biased region" description="Basic and acidic residues" evidence="1">
    <location>
        <begin position="80"/>
        <end position="90"/>
    </location>
</feature>
<reference evidence="2 3" key="2">
    <citation type="submission" date="2017-02" db="EMBL/GenBank/DDBJ databases">
        <title>A genome survey and senescence transcriptome analysis in Lentinula edodes.</title>
        <authorList>
            <person name="Sakamoto Y."/>
            <person name="Nakade K."/>
            <person name="Sato S."/>
            <person name="Yoshida Y."/>
            <person name="Miyazaki K."/>
            <person name="Natsume S."/>
            <person name="Konno N."/>
        </authorList>
    </citation>
    <scope>NUCLEOTIDE SEQUENCE [LARGE SCALE GENOMIC DNA]</scope>
    <source>
        <strain evidence="2 3">NBRC 111202</strain>
    </source>
</reference>
<feature type="region of interest" description="Disordered" evidence="1">
    <location>
        <begin position="195"/>
        <end position="244"/>
    </location>
</feature>
<evidence type="ECO:0000313" key="3">
    <source>
        <dbReference type="Proteomes" id="UP000188533"/>
    </source>
</evidence>
<dbReference type="EMBL" id="BDGU01000029">
    <property type="protein sequence ID" value="GAW00280.1"/>
    <property type="molecule type" value="Genomic_DNA"/>
</dbReference>
<feature type="compositionally biased region" description="Basic and acidic residues" evidence="1">
    <location>
        <begin position="136"/>
        <end position="161"/>
    </location>
</feature>
<feature type="region of interest" description="Disordered" evidence="1">
    <location>
        <begin position="1"/>
        <end position="38"/>
    </location>
</feature>
<dbReference type="Proteomes" id="UP000188533">
    <property type="component" value="Unassembled WGS sequence"/>
</dbReference>